<dbReference type="SMART" id="SM00267">
    <property type="entry name" value="GGDEF"/>
    <property type="match status" value="1"/>
</dbReference>
<feature type="transmembrane region" description="Helical" evidence="3">
    <location>
        <begin position="194"/>
        <end position="214"/>
    </location>
</feature>
<feature type="transmembrane region" description="Helical" evidence="3">
    <location>
        <begin position="101"/>
        <end position="120"/>
    </location>
</feature>
<proteinExistence type="predicted"/>
<dbReference type="PANTHER" id="PTHR45138:SF9">
    <property type="entry name" value="DIGUANYLATE CYCLASE DGCM-RELATED"/>
    <property type="match status" value="1"/>
</dbReference>
<name>A0AAD3YJB7_AERHY</name>
<organism evidence="5 6">
    <name type="scientific">Aeromonas hydrophila</name>
    <dbReference type="NCBI Taxonomy" id="644"/>
    <lineage>
        <taxon>Bacteria</taxon>
        <taxon>Pseudomonadati</taxon>
        <taxon>Pseudomonadota</taxon>
        <taxon>Gammaproteobacteria</taxon>
        <taxon>Aeromonadales</taxon>
        <taxon>Aeromonadaceae</taxon>
        <taxon>Aeromonas</taxon>
    </lineage>
</organism>
<dbReference type="Pfam" id="PF00990">
    <property type="entry name" value="GGDEF"/>
    <property type="match status" value="1"/>
</dbReference>
<dbReference type="AlphaFoldDB" id="A0AAD3YJB7"/>
<dbReference type="NCBIfam" id="TIGR00254">
    <property type="entry name" value="GGDEF"/>
    <property type="match status" value="1"/>
</dbReference>
<keyword evidence="3" id="KW-0812">Transmembrane</keyword>
<feature type="transmembrane region" description="Helical" evidence="3">
    <location>
        <begin position="45"/>
        <end position="64"/>
    </location>
</feature>
<evidence type="ECO:0000256" key="3">
    <source>
        <dbReference type="SAM" id="Phobius"/>
    </source>
</evidence>
<dbReference type="InterPro" id="IPR043128">
    <property type="entry name" value="Rev_trsase/Diguanyl_cyclase"/>
</dbReference>
<dbReference type="SUPFAM" id="SSF55073">
    <property type="entry name" value="Nucleotide cyclase"/>
    <property type="match status" value="1"/>
</dbReference>
<sequence length="379" mass="42582">MDASILLKLDVFTLMIMALGGYSLGFITLSIIWSTHREIPGLGYWWWSSLFALAAQSLFTLQAFMPSLAGIWLANLLITVCIALMPLALQRFFGQPLSWSASGWFMLIYVLILSWSIVFNDQMAPRVLLACLSYMVLGAVIVFLIWRYGYPAYLPAVLVFTVVNILLYGFNLLRMAFLLQGDARVLMDQSGVNVLPFLSMLMGSYLSTFGVLLLCTQYRALALRQQASHDPLTGLLNRRGFMELMARRRMTEFGALAVLDLDDFKQINDRHGHEMGDKVLAVVGAYLGAQQELVASRFGGEEFVLLLPQEAEMAQQQRCEQIIHSLAAQDMHGIGITVSMGLVRCQHSWHFDTLFSQADRALYQAKREGKNRVCRLAQA</sequence>
<comment type="catalytic activity">
    <reaction evidence="2">
        <text>2 GTP = 3',3'-c-di-GMP + 2 diphosphate</text>
        <dbReference type="Rhea" id="RHEA:24898"/>
        <dbReference type="ChEBI" id="CHEBI:33019"/>
        <dbReference type="ChEBI" id="CHEBI:37565"/>
        <dbReference type="ChEBI" id="CHEBI:58805"/>
        <dbReference type="EC" id="2.7.7.65"/>
    </reaction>
</comment>
<evidence type="ECO:0000256" key="1">
    <source>
        <dbReference type="ARBA" id="ARBA00012528"/>
    </source>
</evidence>
<dbReference type="EC" id="2.7.7.65" evidence="1"/>
<keyword evidence="3" id="KW-1133">Transmembrane helix</keyword>
<feature type="domain" description="GGDEF" evidence="4">
    <location>
        <begin position="252"/>
        <end position="378"/>
    </location>
</feature>
<evidence type="ECO:0000313" key="6">
    <source>
        <dbReference type="Proteomes" id="UP000859505"/>
    </source>
</evidence>
<dbReference type="PANTHER" id="PTHR45138">
    <property type="entry name" value="REGULATORY COMPONENTS OF SENSORY TRANSDUCTION SYSTEM"/>
    <property type="match status" value="1"/>
</dbReference>
<feature type="transmembrane region" description="Helical" evidence="3">
    <location>
        <begin position="152"/>
        <end position="173"/>
    </location>
</feature>
<dbReference type="EMBL" id="DACTUL010000010">
    <property type="protein sequence ID" value="HAT6343924.1"/>
    <property type="molecule type" value="Genomic_DNA"/>
</dbReference>
<dbReference type="InterPro" id="IPR050469">
    <property type="entry name" value="Diguanylate_Cyclase"/>
</dbReference>
<reference evidence="5" key="2">
    <citation type="submission" date="2020-01" db="EMBL/GenBank/DDBJ databases">
        <authorList>
            <consortium name="NCBI Pathogen Detection Project"/>
        </authorList>
    </citation>
    <scope>NUCLEOTIDE SEQUENCE</scope>
    <source>
        <strain evidence="5">OLC2673_Aeromonas</strain>
    </source>
</reference>
<dbReference type="Proteomes" id="UP000859505">
    <property type="component" value="Unassembled WGS sequence"/>
</dbReference>
<gene>
    <name evidence="5" type="ORF">JAJ28_001639</name>
</gene>
<dbReference type="InterPro" id="IPR000160">
    <property type="entry name" value="GGDEF_dom"/>
</dbReference>
<feature type="transmembrane region" description="Helical" evidence="3">
    <location>
        <begin position="127"/>
        <end position="146"/>
    </location>
</feature>
<dbReference type="InterPro" id="IPR029787">
    <property type="entry name" value="Nucleotide_cyclase"/>
</dbReference>
<dbReference type="GO" id="GO:0052621">
    <property type="term" value="F:diguanylate cyclase activity"/>
    <property type="evidence" value="ECO:0007669"/>
    <property type="project" value="UniProtKB-EC"/>
</dbReference>
<dbReference type="PROSITE" id="PS50887">
    <property type="entry name" value="GGDEF"/>
    <property type="match status" value="1"/>
</dbReference>
<evidence type="ECO:0000259" key="4">
    <source>
        <dbReference type="PROSITE" id="PS50887"/>
    </source>
</evidence>
<feature type="transmembrane region" description="Helical" evidence="3">
    <location>
        <begin position="12"/>
        <end position="33"/>
    </location>
</feature>
<dbReference type="CDD" id="cd01949">
    <property type="entry name" value="GGDEF"/>
    <property type="match status" value="1"/>
</dbReference>
<protein>
    <recommendedName>
        <fullName evidence="1">diguanylate cyclase</fullName>
        <ecNumber evidence="1">2.7.7.65</ecNumber>
    </recommendedName>
</protein>
<reference evidence="5" key="1">
    <citation type="journal article" date="2018" name="Genome Biol.">
        <title>SKESA: strategic k-mer extension for scrupulous assemblies.</title>
        <authorList>
            <person name="Souvorov A."/>
            <person name="Agarwala R."/>
            <person name="Lipman D.J."/>
        </authorList>
    </citation>
    <scope>NUCLEOTIDE SEQUENCE</scope>
    <source>
        <strain evidence="5">OLC2673_Aeromonas</strain>
    </source>
</reference>
<feature type="transmembrane region" description="Helical" evidence="3">
    <location>
        <begin position="71"/>
        <end position="89"/>
    </location>
</feature>
<dbReference type="GO" id="GO:1902201">
    <property type="term" value="P:negative regulation of bacterial-type flagellum-dependent cell motility"/>
    <property type="evidence" value="ECO:0007669"/>
    <property type="project" value="TreeGrafter"/>
</dbReference>
<accession>A0AAD3YJB7</accession>
<evidence type="ECO:0000313" key="5">
    <source>
        <dbReference type="EMBL" id="HAT6343924.1"/>
    </source>
</evidence>
<comment type="caution">
    <text evidence="5">The sequence shown here is derived from an EMBL/GenBank/DDBJ whole genome shotgun (WGS) entry which is preliminary data.</text>
</comment>
<keyword evidence="3" id="KW-0472">Membrane</keyword>
<evidence type="ECO:0000256" key="2">
    <source>
        <dbReference type="ARBA" id="ARBA00034247"/>
    </source>
</evidence>
<dbReference type="Gene3D" id="3.30.70.270">
    <property type="match status" value="1"/>
</dbReference>
<dbReference type="GO" id="GO:0043709">
    <property type="term" value="P:cell adhesion involved in single-species biofilm formation"/>
    <property type="evidence" value="ECO:0007669"/>
    <property type="project" value="TreeGrafter"/>
</dbReference>
<dbReference type="GO" id="GO:0005886">
    <property type="term" value="C:plasma membrane"/>
    <property type="evidence" value="ECO:0007669"/>
    <property type="project" value="TreeGrafter"/>
</dbReference>